<reference evidence="2 3" key="1">
    <citation type="submission" date="2013-07" db="EMBL/GenBank/DDBJ databases">
        <title>The Genome Sequence of Cryptococcus heveanensis BCC8398.</title>
        <authorList>
            <consortium name="The Broad Institute Genome Sequencing Platform"/>
            <person name="Cuomo C."/>
            <person name="Litvintseva A."/>
            <person name="Chen Y."/>
            <person name="Heitman J."/>
            <person name="Sun S."/>
            <person name="Springer D."/>
            <person name="Dromer F."/>
            <person name="Young S.K."/>
            <person name="Zeng Q."/>
            <person name="Gargeya S."/>
            <person name="Fitzgerald M."/>
            <person name="Abouelleil A."/>
            <person name="Alvarado L."/>
            <person name="Berlin A.M."/>
            <person name="Chapman S.B."/>
            <person name="Dewar J."/>
            <person name="Goldberg J."/>
            <person name="Griggs A."/>
            <person name="Gujja S."/>
            <person name="Hansen M."/>
            <person name="Howarth C."/>
            <person name="Imamovic A."/>
            <person name="Larimer J."/>
            <person name="McCowan C."/>
            <person name="Murphy C."/>
            <person name="Pearson M."/>
            <person name="Priest M."/>
            <person name="Roberts A."/>
            <person name="Saif S."/>
            <person name="Shea T."/>
            <person name="Sykes S."/>
            <person name="Wortman J."/>
            <person name="Nusbaum C."/>
            <person name="Birren B."/>
        </authorList>
    </citation>
    <scope>NUCLEOTIDE SEQUENCE [LARGE SCALE GENOMIC DNA]</scope>
    <source>
        <strain evidence="2 3">BCC8398</strain>
    </source>
</reference>
<feature type="compositionally biased region" description="Polar residues" evidence="1">
    <location>
        <begin position="113"/>
        <end position="126"/>
    </location>
</feature>
<dbReference type="STRING" id="1296120.A0A1B9H4E2"/>
<feature type="region of interest" description="Disordered" evidence="1">
    <location>
        <begin position="44"/>
        <end position="71"/>
    </location>
</feature>
<feature type="region of interest" description="Disordered" evidence="1">
    <location>
        <begin position="83"/>
        <end position="175"/>
    </location>
</feature>
<feature type="region of interest" description="Disordered" evidence="1">
    <location>
        <begin position="437"/>
        <end position="549"/>
    </location>
</feature>
<feature type="compositionally biased region" description="Low complexity" evidence="1">
    <location>
        <begin position="139"/>
        <end position="152"/>
    </location>
</feature>
<evidence type="ECO:0000256" key="1">
    <source>
        <dbReference type="SAM" id="MobiDB-lite"/>
    </source>
</evidence>
<keyword evidence="3" id="KW-1185">Reference proteome</keyword>
<sequence length="658" mass="70205">MKAHDDADNIEQDAPLNLADAAAAAAAAAADIASFAIDPSLSVDLFADPNAGADEYHDHGHDDGPTQEDIHAVIQASLEAQAQEHFRAQAQARATHALKHAGTAAETPDDESTQLSQSGQDQSTGTVLGLEPEADSPEASGSAIASASASASKKSKAKSEAPTRDLGAIFDAKPGEEAEPITDPILYLAPFNKPHRDEATTPHPEYYLFASREKFRQWLEAESSWCHYVQRRTTTPDKRSAERFQARLRAYNRQLESMTPEERAAAHPLKTRRRNRVSPVVEKVTFTCHHAGNYESKHSTTLPKEKLRLNTKKSVKCACASRVVLSEMNGGECKVVYHWKHEGHDPFSDEDAQGGRLPKAIDVWLTRQIEADKTLDDIRKVLMMGEEEKQAYLARVQADPTAVDPDMPPPLAMVMNVRYPDIYNRFRKLKGPVKAHKAAKRSALMDGADGDTGTESGGGVEGEGGSGSGVKRTASGTAKSGSRRRKGDANTSENSNGTWNADAVPGSLGDGDGASEDVLGGRNGDGSIDPTLDPSGEYSHTHTQAQAQATRTGHINTNTNGLHDVTQPDFSTLGNGGGGAEFGEPQHEGLARALLDLPSSGGLRDEDGNEMSLEEAMRRMAEGVQNAVHAVGVGVDEDGSGVVGMGLGDEIDVDGMGM</sequence>
<dbReference type="Proteomes" id="UP000092666">
    <property type="component" value="Unassembled WGS sequence"/>
</dbReference>
<dbReference type="OrthoDB" id="2563749at2759"/>
<feature type="compositionally biased region" description="Polar residues" evidence="1">
    <location>
        <begin position="489"/>
        <end position="499"/>
    </location>
</feature>
<dbReference type="AlphaFoldDB" id="A0A1B9H4E2"/>
<proteinExistence type="predicted"/>
<gene>
    <name evidence="2" type="ORF">I316_00366</name>
</gene>
<dbReference type="EMBL" id="KI669492">
    <property type="protein sequence ID" value="OCF38142.1"/>
    <property type="molecule type" value="Genomic_DNA"/>
</dbReference>
<evidence type="ECO:0000313" key="2">
    <source>
        <dbReference type="EMBL" id="OCF38142.1"/>
    </source>
</evidence>
<evidence type="ECO:0000313" key="3">
    <source>
        <dbReference type="Proteomes" id="UP000092666"/>
    </source>
</evidence>
<accession>A0A1B9H4E2</accession>
<organism evidence="2 3">
    <name type="scientific">Kwoniella heveanensis BCC8398</name>
    <dbReference type="NCBI Taxonomy" id="1296120"/>
    <lineage>
        <taxon>Eukaryota</taxon>
        <taxon>Fungi</taxon>
        <taxon>Dikarya</taxon>
        <taxon>Basidiomycota</taxon>
        <taxon>Agaricomycotina</taxon>
        <taxon>Tremellomycetes</taxon>
        <taxon>Tremellales</taxon>
        <taxon>Cryptococcaceae</taxon>
        <taxon>Kwoniella</taxon>
    </lineage>
</organism>
<name>A0A1B9H4E2_9TREE</name>
<reference evidence="3" key="2">
    <citation type="submission" date="2013-12" db="EMBL/GenBank/DDBJ databases">
        <title>Evolution of pathogenesis and genome organization in the Tremellales.</title>
        <authorList>
            <person name="Cuomo C."/>
            <person name="Litvintseva A."/>
            <person name="Heitman J."/>
            <person name="Chen Y."/>
            <person name="Sun S."/>
            <person name="Springer D."/>
            <person name="Dromer F."/>
            <person name="Young S."/>
            <person name="Zeng Q."/>
            <person name="Chapman S."/>
            <person name="Gujja S."/>
            <person name="Saif S."/>
            <person name="Birren B."/>
        </authorList>
    </citation>
    <scope>NUCLEOTIDE SEQUENCE [LARGE SCALE GENOMIC DNA]</scope>
    <source>
        <strain evidence="3">BCC8398</strain>
    </source>
</reference>
<feature type="compositionally biased region" description="Gly residues" evidence="1">
    <location>
        <begin position="455"/>
        <end position="468"/>
    </location>
</feature>
<protein>
    <submittedName>
        <fullName evidence="2">Uncharacterized protein</fullName>
    </submittedName>
</protein>
<feature type="compositionally biased region" description="Basic and acidic residues" evidence="1">
    <location>
        <begin position="54"/>
        <end position="71"/>
    </location>
</feature>